<keyword evidence="13" id="KW-1185">Reference proteome</keyword>
<dbReference type="InterPro" id="IPR003099">
    <property type="entry name" value="Prephen_DH"/>
</dbReference>
<proteinExistence type="inferred from homology"/>
<feature type="transmembrane region" description="Helical" evidence="10">
    <location>
        <begin position="12"/>
        <end position="31"/>
    </location>
</feature>
<evidence type="ECO:0000256" key="4">
    <source>
        <dbReference type="ARBA" id="ARBA00022498"/>
    </source>
</evidence>
<keyword evidence="10" id="KW-0812">Transmembrane</keyword>
<dbReference type="Pfam" id="PF20463">
    <property type="entry name" value="PDH_C"/>
    <property type="match status" value="1"/>
</dbReference>
<dbReference type="InterPro" id="IPR050812">
    <property type="entry name" value="Preph/Arog_dehydrog"/>
</dbReference>
<dbReference type="SUPFAM" id="SSF51735">
    <property type="entry name" value="NAD(P)-binding Rossmann-fold domains"/>
    <property type="match status" value="1"/>
</dbReference>
<dbReference type="Pfam" id="PF02153">
    <property type="entry name" value="PDH_N"/>
    <property type="match status" value="1"/>
</dbReference>
<dbReference type="InterPro" id="IPR046826">
    <property type="entry name" value="PDH_N"/>
</dbReference>
<dbReference type="GO" id="GO:0008977">
    <property type="term" value="F:prephenate dehydrogenase (NAD+) activity"/>
    <property type="evidence" value="ECO:0007669"/>
    <property type="project" value="UniProtKB-EC"/>
</dbReference>
<accession>A0A212T4U0</accession>
<dbReference type="OrthoDB" id="9809920at2"/>
<dbReference type="SUPFAM" id="SSF48179">
    <property type="entry name" value="6-phosphogluconate dehydrogenase C-terminal domain-like"/>
    <property type="match status" value="1"/>
</dbReference>
<organism evidence="12 13">
    <name type="scientific">Polynucleobacter victoriensis</name>
    <dbReference type="NCBI Taxonomy" id="2049319"/>
    <lineage>
        <taxon>Bacteria</taxon>
        <taxon>Pseudomonadati</taxon>
        <taxon>Pseudomonadota</taxon>
        <taxon>Betaproteobacteria</taxon>
        <taxon>Burkholderiales</taxon>
        <taxon>Burkholderiaceae</taxon>
        <taxon>Polynucleobacter</taxon>
    </lineage>
</organism>
<dbReference type="PANTHER" id="PTHR21363:SF0">
    <property type="entry name" value="PREPHENATE DEHYDROGENASE [NADP(+)]"/>
    <property type="match status" value="1"/>
</dbReference>
<dbReference type="AlphaFoldDB" id="A0A212T4U0"/>
<evidence type="ECO:0000256" key="10">
    <source>
        <dbReference type="SAM" id="Phobius"/>
    </source>
</evidence>
<evidence type="ECO:0000256" key="1">
    <source>
        <dbReference type="ARBA" id="ARBA00005067"/>
    </source>
</evidence>
<keyword evidence="5" id="KW-0028">Amino-acid biosynthesis</keyword>
<evidence type="ECO:0000256" key="5">
    <source>
        <dbReference type="ARBA" id="ARBA00022605"/>
    </source>
</evidence>
<dbReference type="InterPro" id="IPR036291">
    <property type="entry name" value="NAD(P)-bd_dom_sf"/>
</dbReference>
<dbReference type="InterPro" id="IPR008927">
    <property type="entry name" value="6-PGluconate_DH-like_C_sf"/>
</dbReference>
<keyword evidence="10" id="KW-1133">Transmembrane helix</keyword>
<evidence type="ECO:0000256" key="6">
    <source>
        <dbReference type="ARBA" id="ARBA00023002"/>
    </source>
</evidence>
<comment type="pathway">
    <text evidence="1">Amino-acid biosynthesis; L-tyrosine biosynthesis; (4-hydroxyphenyl)pyruvate from prephenate (NAD(+) route): step 1/1.</text>
</comment>
<evidence type="ECO:0000256" key="3">
    <source>
        <dbReference type="ARBA" id="ARBA00012068"/>
    </source>
</evidence>
<comment type="similarity">
    <text evidence="2">Belongs to the prephenate/arogenate dehydrogenase family.</text>
</comment>
<dbReference type="Gene3D" id="3.40.50.720">
    <property type="entry name" value="NAD(P)-binding Rossmann-like Domain"/>
    <property type="match status" value="1"/>
</dbReference>
<dbReference type="RefSeq" id="WP_088812278.1">
    <property type="nucleotide sequence ID" value="NZ_FYEX01000001.1"/>
</dbReference>
<keyword evidence="8" id="KW-0057">Aromatic amino acid biosynthesis</keyword>
<name>A0A212T4U0_9BURK</name>
<keyword evidence="6" id="KW-0560">Oxidoreductase</keyword>
<dbReference type="FunFam" id="1.10.3660.10:FF:000003">
    <property type="entry name" value="Prephenate dehydrogenase"/>
    <property type="match status" value="1"/>
</dbReference>
<evidence type="ECO:0000313" key="12">
    <source>
        <dbReference type="EMBL" id="SNC61083.1"/>
    </source>
</evidence>
<comment type="catalytic activity">
    <reaction evidence="9">
        <text>prephenate + NAD(+) = 3-(4-hydroxyphenyl)pyruvate + CO2 + NADH</text>
        <dbReference type="Rhea" id="RHEA:13869"/>
        <dbReference type="ChEBI" id="CHEBI:16526"/>
        <dbReference type="ChEBI" id="CHEBI:29934"/>
        <dbReference type="ChEBI" id="CHEBI:36242"/>
        <dbReference type="ChEBI" id="CHEBI:57540"/>
        <dbReference type="ChEBI" id="CHEBI:57945"/>
        <dbReference type="EC" id="1.3.1.12"/>
    </reaction>
</comment>
<dbReference type="EMBL" id="FYEX01000001">
    <property type="protein sequence ID" value="SNC61083.1"/>
    <property type="molecule type" value="Genomic_DNA"/>
</dbReference>
<evidence type="ECO:0000313" key="13">
    <source>
        <dbReference type="Proteomes" id="UP000197215"/>
    </source>
</evidence>
<evidence type="ECO:0000256" key="2">
    <source>
        <dbReference type="ARBA" id="ARBA00007964"/>
    </source>
</evidence>
<dbReference type="FunFam" id="3.40.50.720:FF:000208">
    <property type="entry name" value="Prephenate dehydrogenase"/>
    <property type="match status" value="1"/>
</dbReference>
<feature type="domain" description="Prephenate/arogenate dehydrogenase" evidence="11">
    <location>
        <begin position="14"/>
        <end position="296"/>
    </location>
</feature>
<evidence type="ECO:0000259" key="11">
    <source>
        <dbReference type="PROSITE" id="PS51176"/>
    </source>
</evidence>
<dbReference type="GO" id="GO:0006571">
    <property type="term" value="P:tyrosine biosynthetic process"/>
    <property type="evidence" value="ECO:0007669"/>
    <property type="project" value="UniProtKB-KW"/>
</dbReference>
<evidence type="ECO:0000256" key="8">
    <source>
        <dbReference type="ARBA" id="ARBA00023141"/>
    </source>
</evidence>
<gene>
    <name evidence="12" type="ORF">SAMN06295916_0406</name>
</gene>
<dbReference type="InterPro" id="IPR046825">
    <property type="entry name" value="PDH_C"/>
</dbReference>
<keyword evidence="4" id="KW-0827">Tyrosine biosynthesis</keyword>
<keyword evidence="7" id="KW-0520">NAD</keyword>
<evidence type="ECO:0000256" key="7">
    <source>
        <dbReference type="ARBA" id="ARBA00023027"/>
    </source>
</evidence>
<reference evidence="12 13" key="1">
    <citation type="submission" date="2017-06" db="EMBL/GenBank/DDBJ databases">
        <authorList>
            <person name="Kim H.J."/>
            <person name="Triplett B.A."/>
        </authorList>
    </citation>
    <scope>NUCLEOTIDE SEQUENCE [LARGE SCALE GENOMIC DNA]</scope>
    <source>
        <strain evidence="12 13">MWH-VicM1</strain>
    </source>
</reference>
<evidence type="ECO:0000256" key="9">
    <source>
        <dbReference type="ARBA" id="ARBA00049260"/>
    </source>
</evidence>
<protein>
    <recommendedName>
        <fullName evidence="3">prephenate dehydrogenase</fullName>
        <ecNumber evidence="3">1.3.1.12</ecNumber>
    </recommendedName>
</protein>
<keyword evidence="10" id="KW-0472">Membrane</keyword>
<dbReference type="Gene3D" id="1.10.3660.10">
    <property type="entry name" value="6-phosphogluconate dehydrogenase C-terminal like domain"/>
    <property type="match status" value="1"/>
</dbReference>
<sequence>MNATQKNPSANAPLTLGIIGVGLIGASIGLAQKKAKAFDRVLGVGRSQTNLDEALKIGAIDQAVSLEECAKEADVIVVCVPVAQTFSILHAIEPHIKANALITDAGSTKSDVIMAAKTALGDKVAQFIPAHPIAGGAQHGATAAKEDLYQGKEVIICPLQENIPPAVDAINEFWLATGAVTHKMSALQHDAVFASISHLPHVLSFALMLQVANSEDANVKLGHAGAGFRDFTRIAASSPEMWRDICLANKTAVLKELDKYLNLTKLLRDTIAKEDGDALLKAFTRASAERQKWEGR</sequence>
<dbReference type="EC" id="1.3.1.12" evidence="3"/>
<dbReference type="GO" id="GO:0004665">
    <property type="term" value="F:prephenate dehydrogenase (NADP+) activity"/>
    <property type="evidence" value="ECO:0007669"/>
    <property type="project" value="InterPro"/>
</dbReference>
<dbReference type="Proteomes" id="UP000197215">
    <property type="component" value="Unassembled WGS sequence"/>
</dbReference>
<dbReference type="PANTHER" id="PTHR21363">
    <property type="entry name" value="PREPHENATE DEHYDROGENASE"/>
    <property type="match status" value="1"/>
</dbReference>
<dbReference type="PROSITE" id="PS51176">
    <property type="entry name" value="PDH_ADH"/>
    <property type="match status" value="1"/>
</dbReference>
<dbReference type="GO" id="GO:0070403">
    <property type="term" value="F:NAD+ binding"/>
    <property type="evidence" value="ECO:0007669"/>
    <property type="project" value="InterPro"/>
</dbReference>